<sequence length="180" mass="20090">MPGMNDEPVHKAKTQLQLPFPMCIGGQCSRFITVGSDGYIYLDAVRGEVKMKAFSGQGRGLYLYAMKRNGIFFGISGVVGSRELVLAWYAGTLAFEHEQAHFTATYHENEPGRIRYKYYRVDQTGSGPEAQATLQYPNHYIVPWSRGNTFEAGMEIDIATGDGLKPPDVRLTRHDVETCS</sequence>
<dbReference type="EMBL" id="JAUTXT010000008">
    <property type="protein sequence ID" value="KAK3677117.1"/>
    <property type="molecule type" value="Genomic_DNA"/>
</dbReference>
<protein>
    <submittedName>
        <fullName evidence="1">Uncharacterized protein</fullName>
    </submittedName>
</protein>
<reference evidence="1" key="1">
    <citation type="submission" date="2023-07" db="EMBL/GenBank/DDBJ databases">
        <title>Black Yeasts Isolated from many extreme environments.</title>
        <authorList>
            <person name="Coleine C."/>
            <person name="Stajich J.E."/>
            <person name="Selbmann L."/>
        </authorList>
    </citation>
    <scope>NUCLEOTIDE SEQUENCE</scope>
    <source>
        <strain evidence="1">CCFEE 5485</strain>
    </source>
</reference>
<gene>
    <name evidence="1" type="ORF">LTR78_003322</name>
</gene>
<proteinExistence type="predicted"/>
<keyword evidence="2" id="KW-1185">Reference proteome</keyword>
<dbReference type="AlphaFoldDB" id="A0AAE1C3U3"/>
<dbReference type="Proteomes" id="UP001274830">
    <property type="component" value="Unassembled WGS sequence"/>
</dbReference>
<name>A0AAE1C3U3_9PEZI</name>
<organism evidence="1 2">
    <name type="scientific">Recurvomyces mirabilis</name>
    <dbReference type="NCBI Taxonomy" id="574656"/>
    <lineage>
        <taxon>Eukaryota</taxon>
        <taxon>Fungi</taxon>
        <taxon>Dikarya</taxon>
        <taxon>Ascomycota</taxon>
        <taxon>Pezizomycotina</taxon>
        <taxon>Dothideomycetes</taxon>
        <taxon>Dothideomycetidae</taxon>
        <taxon>Mycosphaerellales</taxon>
        <taxon>Teratosphaeriaceae</taxon>
        <taxon>Recurvomyces</taxon>
    </lineage>
</organism>
<comment type="caution">
    <text evidence="1">The sequence shown here is derived from an EMBL/GenBank/DDBJ whole genome shotgun (WGS) entry which is preliminary data.</text>
</comment>
<evidence type="ECO:0000313" key="1">
    <source>
        <dbReference type="EMBL" id="KAK3677117.1"/>
    </source>
</evidence>
<evidence type="ECO:0000313" key="2">
    <source>
        <dbReference type="Proteomes" id="UP001274830"/>
    </source>
</evidence>
<accession>A0AAE1C3U3</accession>